<dbReference type="InterPro" id="IPR000515">
    <property type="entry name" value="MetI-like"/>
</dbReference>
<dbReference type="Gene3D" id="1.10.3720.10">
    <property type="entry name" value="MetI-like"/>
    <property type="match status" value="1"/>
</dbReference>
<organism evidence="9 10">
    <name type="scientific">Nonomuraea pusilla</name>
    <dbReference type="NCBI Taxonomy" id="46177"/>
    <lineage>
        <taxon>Bacteria</taxon>
        <taxon>Bacillati</taxon>
        <taxon>Actinomycetota</taxon>
        <taxon>Actinomycetes</taxon>
        <taxon>Streptosporangiales</taxon>
        <taxon>Streptosporangiaceae</taxon>
        <taxon>Nonomuraea</taxon>
    </lineage>
</organism>
<feature type="transmembrane region" description="Helical" evidence="7">
    <location>
        <begin position="148"/>
        <end position="166"/>
    </location>
</feature>
<evidence type="ECO:0000256" key="2">
    <source>
        <dbReference type="ARBA" id="ARBA00022448"/>
    </source>
</evidence>
<dbReference type="InterPro" id="IPR035906">
    <property type="entry name" value="MetI-like_sf"/>
</dbReference>
<dbReference type="Pfam" id="PF00528">
    <property type="entry name" value="BPD_transp_1"/>
    <property type="match status" value="1"/>
</dbReference>
<evidence type="ECO:0000259" key="8">
    <source>
        <dbReference type="PROSITE" id="PS50928"/>
    </source>
</evidence>
<evidence type="ECO:0000313" key="10">
    <source>
        <dbReference type="Proteomes" id="UP000198953"/>
    </source>
</evidence>
<proteinExistence type="inferred from homology"/>
<comment type="similarity">
    <text evidence="7">Belongs to the binding-protein-dependent transport system permease family.</text>
</comment>
<keyword evidence="4 7" id="KW-0812">Transmembrane</keyword>
<dbReference type="PROSITE" id="PS50928">
    <property type="entry name" value="ABC_TM1"/>
    <property type="match status" value="1"/>
</dbReference>
<feature type="transmembrane region" description="Helical" evidence="7">
    <location>
        <begin position="112"/>
        <end position="133"/>
    </location>
</feature>
<comment type="subcellular location">
    <subcellularLocation>
        <location evidence="1 7">Cell membrane</location>
        <topology evidence="1 7">Multi-pass membrane protein</topology>
    </subcellularLocation>
</comment>
<keyword evidence="6 7" id="KW-0472">Membrane</keyword>
<evidence type="ECO:0000256" key="6">
    <source>
        <dbReference type="ARBA" id="ARBA00023136"/>
    </source>
</evidence>
<dbReference type="OrthoDB" id="34224at2"/>
<sequence>MISKKRLPYLLLAPAVAAELVIHVVPMLAGLGMSLLKLTQFFLRDWTRAPFAGLGNFAVAVDVSAPVGADLLRSFCVTLLYAVLVVTGSWALGMLGAVLLRRPFPGRGALRALFLVPFALPVFTGVITWSFMLQRDTGLVNAVLDADAFWLIGGNSFASLVVVTIWRSWSFAFLTLTAGLAAVPPELHEAADVDGAGRWRRFRSVTLPQLAPVNRVLVLVLFLWTFNEFTTPYTLFGKVAPEEASVLSIHVYNASFSTWNLGLGSAMSVLLLLFLLLVSLGYLWLTSRRRRVPGV</sequence>
<dbReference type="EMBL" id="FOBF01000039">
    <property type="protein sequence ID" value="SEN82134.1"/>
    <property type="molecule type" value="Genomic_DNA"/>
</dbReference>
<feature type="transmembrane region" description="Helical" evidence="7">
    <location>
        <begin position="7"/>
        <end position="29"/>
    </location>
</feature>
<evidence type="ECO:0000313" key="9">
    <source>
        <dbReference type="EMBL" id="SEN82134.1"/>
    </source>
</evidence>
<feature type="transmembrane region" description="Helical" evidence="7">
    <location>
        <begin position="79"/>
        <end position="100"/>
    </location>
</feature>
<keyword evidence="3" id="KW-1003">Cell membrane</keyword>
<dbReference type="SUPFAM" id="SSF161098">
    <property type="entry name" value="MetI-like"/>
    <property type="match status" value="1"/>
</dbReference>
<evidence type="ECO:0000256" key="7">
    <source>
        <dbReference type="RuleBase" id="RU363032"/>
    </source>
</evidence>
<reference evidence="9 10" key="1">
    <citation type="submission" date="2016-10" db="EMBL/GenBank/DDBJ databases">
        <authorList>
            <person name="de Groot N.N."/>
        </authorList>
    </citation>
    <scope>NUCLEOTIDE SEQUENCE [LARGE SCALE GENOMIC DNA]</scope>
    <source>
        <strain evidence="9 10">DSM 43357</strain>
    </source>
</reference>
<dbReference type="CDD" id="cd06261">
    <property type="entry name" value="TM_PBP2"/>
    <property type="match status" value="1"/>
</dbReference>
<protein>
    <submittedName>
        <fullName evidence="9">Carbohydrate ABC transporter membrane protein 1, CUT1 family (TC 3.A.1.1.-)</fullName>
    </submittedName>
</protein>
<dbReference type="STRING" id="46177.SAMN05660976_08396"/>
<dbReference type="AlphaFoldDB" id="A0A1H8JN21"/>
<keyword evidence="5 7" id="KW-1133">Transmembrane helix</keyword>
<dbReference type="Proteomes" id="UP000198953">
    <property type="component" value="Unassembled WGS sequence"/>
</dbReference>
<keyword evidence="10" id="KW-1185">Reference proteome</keyword>
<accession>A0A1H8JN21</accession>
<evidence type="ECO:0000256" key="1">
    <source>
        <dbReference type="ARBA" id="ARBA00004651"/>
    </source>
</evidence>
<gene>
    <name evidence="9" type="ORF">SAMN05660976_08396</name>
</gene>
<evidence type="ECO:0000256" key="4">
    <source>
        <dbReference type="ARBA" id="ARBA00022692"/>
    </source>
</evidence>
<evidence type="ECO:0000256" key="5">
    <source>
        <dbReference type="ARBA" id="ARBA00022989"/>
    </source>
</evidence>
<keyword evidence="2 7" id="KW-0813">Transport</keyword>
<feature type="transmembrane region" description="Helical" evidence="7">
    <location>
        <begin position="261"/>
        <end position="285"/>
    </location>
</feature>
<dbReference type="PANTHER" id="PTHR43227">
    <property type="entry name" value="BLL4140 PROTEIN"/>
    <property type="match status" value="1"/>
</dbReference>
<evidence type="ECO:0000256" key="3">
    <source>
        <dbReference type="ARBA" id="ARBA00022475"/>
    </source>
</evidence>
<dbReference type="InterPro" id="IPR050809">
    <property type="entry name" value="UgpAE/MalFG_permease"/>
</dbReference>
<feature type="transmembrane region" description="Helical" evidence="7">
    <location>
        <begin position="207"/>
        <end position="226"/>
    </location>
</feature>
<name>A0A1H8JN21_9ACTN</name>
<feature type="domain" description="ABC transmembrane type-1" evidence="8">
    <location>
        <begin position="75"/>
        <end position="282"/>
    </location>
</feature>
<dbReference type="GO" id="GO:0055085">
    <property type="term" value="P:transmembrane transport"/>
    <property type="evidence" value="ECO:0007669"/>
    <property type="project" value="InterPro"/>
</dbReference>
<dbReference type="PANTHER" id="PTHR43227:SF8">
    <property type="entry name" value="DIACETYLCHITOBIOSE UPTAKE SYSTEM PERMEASE PROTEIN DASB"/>
    <property type="match status" value="1"/>
</dbReference>
<dbReference type="RefSeq" id="WP_091105980.1">
    <property type="nucleotide sequence ID" value="NZ_FOBF01000039.1"/>
</dbReference>
<dbReference type="GO" id="GO:0005886">
    <property type="term" value="C:plasma membrane"/>
    <property type="evidence" value="ECO:0007669"/>
    <property type="project" value="UniProtKB-SubCell"/>
</dbReference>